<organism evidence="1 2">
    <name type="scientific">Candidatus Gottesmanbacteria bacterium RIFCSPLOWO2_01_FULL_46_21</name>
    <dbReference type="NCBI Taxonomy" id="1798393"/>
    <lineage>
        <taxon>Bacteria</taxon>
        <taxon>Candidatus Gottesmaniibacteriota</taxon>
    </lineage>
</organism>
<comment type="caution">
    <text evidence="1">The sequence shown here is derived from an EMBL/GenBank/DDBJ whole genome shotgun (WGS) entry which is preliminary data.</text>
</comment>
<evidence type="ECO:0000313" key="1">
    <source>
        <dbReference type="EMBL" id="OGG28983.1"/>
    </source>
</evidence>
<gene>
    <name evidence="1" type="ORF">A2971_05030</name>
</gene>
<evidence type="ECO:0000313" key="2">
    <source>
        <dbReference type="Proteomes" id="UP000178461"/>
    </source>
</evidence>
<dbReference type="EMBL" id="MFJW01000039">
    <property type="protein sequence ID" value="OGG28983.1"/>
    <property type="molecule type" value="Genomic_DNA"/>
</dbReference>
<protein>
    <submittedName>
        <fullName evidence="1">Uncharacterized protein</fullName>
    </submittedName>
</protein>
<name>A0A1F6AWT1_9BACT</name>
<sequence length="247" mass="27364">MKYQEALERLTAAQQILSDTSITREKFGHLQKLLKGVNPKIDGVLSRVTREWDKLQRFEKGEVIDLVAHELPEHTEEEKKRKKALLFFFSAWKDLQKEVVRVRTELAHHNAQGWGNILGAAKGPLGLITAVAVGWVLLEATSVEIAVKNAGCNTMYPMSYSSIPLPGISLPKDPIADGQTGTVRLPPLTLNADGTTPGIIHLSAFNFNYTFTIPSDVTITFDGEVLNNASTILRLRSQKHHDLVISC</sequence>
<dbReference type="Proteomes" id="UP000178461">
    <property type="component" value="Unassembled WGS sequence"/>
</dbReference>
<reference evidence="1 2" key="1">
    <citation type="journal article" date="2016" name="Nat. Commun.">
        <title>Thousands of microbial genomes shed light on interconnected biogeochemical processes in an aquifer system.</title>
        <authorList>
            <person name="Anantharaman K."/>
            <person name="Brown C.T."/>
            <person name="Hug L.A."/>
            <person name="Sharon I."/>
            <person name="Castelle C.J."/>
            <person name="Probst A.J."/>
            <person name="Thomas B.C."/>
            <person name="Singh A."/>
            <person name="Wilkins M.J."/>
            <person name="Karaoz U."/>
            <person name="Brodie E.L."/>
            <person name="Williams K.H."/>
            <person name="Hubbard S.S."/>
            <person name="Banfield J.F."/>
        </authorList>
    </citation>
    <scope>NUCLEOTIDE SEQUENCE [LARGE SCALE GENOMIC DNA]</scope>
</reference>
<accession>A0A1F6AWT1</accession>
<dbReference type="AlphaFoldDB" id="A0A1F6AWT1"/>
<proteinExistence type="predicted"/>